<dbReference type="GO" id="GO:0005737">
    <property type="term" value="C:cytoplasm"/>
    <property type="evidence" value="ECO:0007669"/>
    <property type="project" value="UniProtKB-SubCell"/>
</dbReference>
<dbReference type="InterPro" id="IPR022898">
    <property type="entry name" value="RNase_HII"/>
</dbReference>
<dbReference type="Gene3D" id="3.30.420.10">
    <property type="entry name" value="Ribonuclease H-like superfamily/Ribonuclease H"/>
    <property type="match status" value="1"/>
</dbReference>
<dbReference type="GO" id="GO:0003723">
    <property type="term" value="F:RNA binding"/>
    <property type="evidence" value="ECO:0007669"/>
    <property type="project" value="UniProtKB-UniRule"/>
</dbReference>
<dbReference type="RefSeq" id="WP_088571429.1">
    <property type="nucleotide sequence ID" value="NZ_FYEK01000029.1"/>
</dbReference>
<dbReference type="PANTHER" id="PTHR10954">
    <property type="entry name" value="RIBONUCLEASE H2 SUBUNIT A"/>
    <property type="match status" value="1"/>
</dbReference>
<evidence type="ECO:0000256" key="15">
    <source>
        <dbReference type="PROSITE-ProRule" id="PRU01319"/>
    </source>
</evidence>
<evidence type="ECO:0000256" key="14">
    <source>
        <dbReference type="HAMAP-Rule" id="MF_00052"/>
    </source>
</evidence>
<dbReference type="EMBL" id="FYEK01000029">
    <property type="protein sequence ID" value="SNB67029.1"/>
    <property type="molecule type" value="Genomic_DNA"/>
</dbReference>
<evidence type="ECO:0000256" key="12">
    <source>
        <dbReference type="ARBA" id="ARBA00022801"/>
    </source>
</evidence>
<name>A0A212R4P0_9CHLR</name>
<evidence type="ECO:0000256" key="13">
    <source>
        <dbReference type="ARBA" id="ARBA00023211"/>
    </source>
</evidence>
<dbReference type="GO" id="GO:0043137">
    <property type="term" value="P:DNA replication, removal of RNA primer"/>
    <property type="evidence" value="ECO:0007669"/>
    <property type="project" value="TreeGrafter"/>
</dbReference>
<evidence type="ECO:0000256" key="5">
    <source>
        <dbReference type="ARBA" id="ARBA00007383"/>
    </source>
</evidence>
<comment type="catalytic activity">
    <reaction evidence="1 14 15 16">
        <text>Endonucleolytic cleavage to 5'-phosphomonoester.</text>
        <dbReference type="EC" id="3.1.26.4"/>
    </reaction>
</comment>
<sequence>MPGRKSASLPRPTLVEERAFWRQGYRRVAGLDEAGRGAWAGPVVAAAVILPPEPARLRAALAAVRDSKMLTPAEREALLPEILRVALAVGVGMAGPEEIDALGIVPATRLAMERALRALPIPAEALIVDALTLPVSLPQRVLVRADARCLSVAAASIVAKVTRDRWMVEADRLYPAYGFARHKGYGTPAHRRALRLHGPSPIHRRTFAPVHGLLFREGEEPSFCGDIRGG</sequence>
<comment type="similarity">
    <text evidence="5 14 16">Belongs to the RNase HII family.</text>
</comment>
<dbReference type="SUPFAM" id="SSF53098">
    <property type="entry name" value="Ribonuclease H-like"/>
    <property type="match status" value="1"/>
</dbReference>
<reference evidence="19" key="1">
    <citation type="submission" date="2017-06" db="EMBL/GenBank/DDBJ databases">
        <authorList>
            <person name="Varghese N."/>
            <person name="Submissions S."/>
        </authorList>
    </citation>
    <scope>NUCLEOTIDE SEQUENCE [LARGE SCALE GENOMIC DNA]</scope>
    <source>
        <strain evidence="19">JAD2</strain>
    </source>
</reference>
<evidence type="ECO:0000313" key="19">
    <source>
        <dbReference type="Proteomes" id="UP000197025"/>
    </source>
</evidence>
<dbReference type="GO" id="GO:0006298">
    <property type="term" value="P:mismatch repair"/>
    <property type="evidence" value="ECO:0007669"/>
    <property type="project" value="TreeGrafter"/>
</dbReference>
<dbReference type="PROSITE" id="PS51975">
    <property type="entry name" value="RNASE_H_2"/>
    <property type="match status" value="1"/>
</dbReference>
<evidence type="ECO:0000256" key="2">
    <source>
        <dbReference type="ARBA" id="ARBA00001946"/>
    </source>
</evidence>
<dbReference type="GO" id="GO:0004523">
    <property type="term" value="F:RNA-DNA hybrid ribonuclease activity"/>
    <property type="evidence" value="ECO:0007669"/>
    <property type="project" value="UniProtKB-UniRule"/>
</dbReference>
<comment type="subcellular location">
    <subcellularLocation>
        <location evidence="4 14">Cytoplasm</location>
    </subcellularLocation>
</comment>
<gene>
    <name evidence="14" type="primary">rnhB</name>
    <name evidence="18" type="ORF">SAMN02746019_00010160</name>
</gene>
<proteinExistence type="inferred from homology"/>
<accession>A0A212R4P0</accession>
<feature type="domain" description="RNase H type-2" evidence="17">
    <location>
        <begin position="26"/>
        <end position="219"/>
    </location>
</feature>
<evidence type="ECO:0000313" key="18">
    <source>
        <dbReference type="EMBL" id="SNB67029.1"/>
    </source>
</evidence>
<dbReference type="NCBIfam" id="NF000595">
    <property type="entry name" value="PRK00015.1-3"/>
    <property type="match status" value="1"/>
</dbReference>
<comment type="cofactor">
    <cofactor evidence="2">
        <name>Mg(2+)</name>
        <dbReference type="ChEBI" id="CHEBI:18420"/>
    </cofactor>
</comment>
<protein>
    <recommendedName>
        <fullName evidence="7 14">Ribonuclease HII</fullName>
        <shortName evidence="14">RNase HII</shortName>
        <ecNumber evidence="6 14">3.1.26.4</ecNumber>
    </recommendedName>
</protein>
<comment type="function">
    <text evidence="3 14 16">Endonuclease that specifically degrades the RNA of RNA-DNA hybrids.</text>
</comment>
<dbReference type="InParanoid" id="A0A212R4P0"/>
<dbReference type="PANTHER" id="PTHR10954:SF18">
    <property type="entry name" value="RIBONUCLEASE HII"/>
    <property type="match status" value="1"/>
</dbReference>
<evidence type="ECO:0000256" key="3">
    <source>
        <dbReference type="ARBA" id="ARBA00004065"/>
    </source>
</evidence>
<keyword evidence="9 14" id="KW-0540">Nuclease</keyword>
<dbReference type="HAMAP" id="MF_00052_B">
    <property type="entry name" value="RNase_HII_B"/>
    <property type="match status" value="1"/>
</dbReference>
<feature type="binding site" evidence="14 15">
    <location>
        <position position="32"/>
    </location>
    <ligand>
        <name>a divalent metal cation</name>
        <dbReference type="ChEBI" id="CHEBI:60240"/>
    </ligand>
</feature>
<keyword evidence="13 14" id="KW-0464">Manganese</keyword>
<dbReference type="Proteomes" id="UP000197025">
    <property type="component" value="Unassembled WGS sequence"/>
</dbReference>
<organism evidence="18 19">
    <name type="scientific">Thermoflexus hugenholtzii JAD2</name>
    <dbReference type="NCBI Taxonomy" id="877466"/>
    <lineage>
        <taxon>Bacteria</taxon>
        <taxon>Bacillati</taxon>
        <taxon>Chloroflexota</taxon>
        <taxon>Thermoflexia</taxon>
        <taxon>Thermoflexales</taxon>
        <taxon>Thermoflexaceae</taxon>
        <taxon>Thermoflexus</taxon>
    </lineage>
</organism>
<keyword evidence="19" id="KW-1185">Reference proteome</keyword>
<evidence type="ECO:0000259" key="17">
    <source>
        <dbReference type="PROSITE" id="PS51975"/>
    </source>
</evidence>
<dbReference type="EC" id="3.1.26.4" evidence="6 14"/>
<keyword evidence="10 14" id="KW-0479">Metal-binding</keyword>
<evidence type="ECO:0000256" key="9">
    <source>
        <dbReference type="ARBA" id="ARBA00022722"/>
    </source>
</evidence>
<evidence type="ECO:0000256" key="4">
    <source>
        <dbReference type="ARBA" id="ARBA00004496"/>
    </source>
</evidence>
<evidence type="ECO:0000256" key="11">
    <source>
        <dbReference type="ARBA" id="ARBA00022759"/>
    </source>
</evidence>
<keyword evidence="8 14" id="KW-0963">Cytoplasm</keyword>
<keyword evidence="12 14" id="KW-0378">Hydrolase</keyword>
<dbReference type="CDD" id="cd07182">
    <property type="entry name" value="RNase_HII_bacteria_HII_like"/>
    <property type="match status" value="1"/>
</dbReference>
<dbReference type="GO" id="GO:0030145">
    <property type="term" value="F:manganese ion binding"/>
    <property type="evidence" value="ECO:0007669"/>
    <property type="project" value="UniProtKB-UniRule"/>
</dbReference>
<dbReference type="InterPro" id="IPR001352">
    <property type="entry name" value="RNase_HII/HIII"/>
</dbReference>
<evidence type="ECO:0000256" key="10">
    <source>
        <dbReference type="ARBA" id="ARBA00022723"/>
    </source>
</evidence>
<dbReference type="InterPro" id="IPR024567">
    <property type="entry name" value="RNase_HII/HIII_dom"/>
</dbReference>
<dbReference type="AlphaFoldDB" id="A0A212R4P0"/>
<evidence type="ECO:0000256" key="1">
    <source>
        <dbReference type="ARBA" id="ARBA00000077"/>
    </source>
</evidence>
<feature type="binding site" evidence="14 15">
    <location>
        <position position="129"/>
    </location>
    <ligand>
        <name>a divalent metal cation</name>
        <dbReference type="ChEBI" id="CHEBI:60240"/>
    </ligand>
</feature>
<dbReference type="GO" id="GO:0032299">
    <property type="term" value="C:ribonuclease H2 complex"/>
    <property type="evidence" value="ECO:0007669"/>
    <property type="project" value="TreeGrafter"/>
</dbReference>
<dbReference type="OrthoDB" id="9803420at2"/>
<dbReference type="InterPro" id="IPR012337">
    <property type="entry name" value="RNaseH-like_sf"/>
</dbReference>
<evidence type="ECO:0000256" key="6">
    <source>
        <dbReference type="ARBA" id="ARBA00012180"/>
    </source>
</evidence>
<evidence type="ECO:0000256" key="8">
    <source>
        <dbReference type="ARBA" id="ARBA00022490"/>
    </source>
</evidence>
<comment type="cofactor">
    <cofactor evidence="14 15">
        <name>Mn(2+)</name>
        <dbReference type="ChEBI" id="CHEBI:29035"/>
    </cofactor>
    <cofactor evidence="14 15">
        <name>Mg(2+)</name>
        <dbReference type="ChEBI" id="CHEBI:18420"/>
    </cofactor>
    <text evidence="14 15">Manganese or magnesium. Binds 1 divalent metal ion per monomer in the absence of substrate. May bind a second metal ion after substrate binding.</text>
</comment>
<dbReference type="FunCoup" id="A0A212R4P0">
    <property type="interactions" value="399"/>
</dbReference>
<evidence type="ECO:0000256" key="7">
    <source>
        <dbReference type="ARBA" id="ARBA00019179"/>
    </source>
</evidence>
<evidence type="ECO:0000256" key="16">
    <source>
        <dbReference type="RuleBase" id="RU003515"/>
    </source>
</evidence>
<dbReference type="InterPro" id="IPR036397">
    <property type="entry name" value="RNaseH_sf"/>
</dbReference>
<feature type="binding site" evidence="14 15">
    <location>
        <position position="33"/>
    </location>
    <ligand>
        <name>a divalent metal cation</name>
        <dbReference type="ChEBI" id="CHEBI:60240"/>
    </ligand>
</feature>
<keyword evidence="11 14" id="KW-0255">Endonuclease</keyword>
<dbReference type="Pfam" id="PF01351">
    <property type="entry name" value="RNase_HII"/>
    <property type="match status" value="1"/>
</dbReference>